<feature type="transmembrane region" description="Helical" evidence="1">
    <location>
        <begin position="157"/>
        <end position="176"/>
    </location>
</feature>
<keyword evidence="1" id="KW-0812">Transmembrane</keyword>
<protein>
    <submittedName>
        <fullName evidence="2">Uncharacterized protein</fullName>
    </submittedName>
</protein>
<feature type="transmembrane region" description="Helical" evidence="1">
    <location>
        <begin position="135"/>
        <end position="152"/>
    </location>
</feature>
<feature type="transmembrane region" description="Helical" evidence="1">
    <location>
        <begin position="334"/>
        <end position="353"/>
    </location>
</feature>
<feature type="transmembrane region" description="Helical" evidence="1">
    <location>
        <begin position="275"/>
        <end position="297"/>
    </location>
</feature>
<feature type="transmembrane region" description="Helical" evidence="1">
    <location>
        <begin position="110"/>
        <end position="129"/>
    </location>
</feature>
<gene>
    <name evidence="2" type="ORF">METZ01_LOCUS141145</name>
</gene>
<evidence type="ECO:0000313" key="2">
    <source>
        <dbReference type="EMBL" id="SVA88291.1"/>
    </source>
</evidence>
<dbReference type="AlphaFoldDB" id="A0A381ZH29"/>
<organism evidence="2">
    <name type="scientific">marine metagenome</name>
    <dbReference type="NCBI Taxonomy" id="408172"/>
    <lineage>
        <taxon>unclassified sequences</taxon>
        <taxon>metagenomes</taxon>
        <taxon>ecological metagenomes</taxon>
    </lineage>
</organism>
<evidence type="ECO:0000256" key="1">
    <source>
        <dbReference type="SAM" id="Phobius"/>
    </source>
</evidence>
<keyword evidence="1" id="KW-0472">Membrane</keyword>
<proteinExistence type="predicted"/>
<sequence>MITKRIIPSFINLAKNHKSLAFLIPYACIMIFLGLSDAVLQTDEGGDTYISSTILKYGIPYHRDGVISVMEHARVREDGLFIYRTWIPYYLQASSLFILGKTTFAARLPFAALGVTSAIALYFFTLKLIRKKNVAFLATLFLISSVPALIYFRTARYVGLPILLTILLIYSYITIFDKKKWNPWPITIISIIYFHTMYVSFAGIILGVLIHFYINRKSTAPDNYKRATQAGIITAIFTLPWLWFIFPIFEKIPEFYIAQGDQIDISSGWRFLKHFAGFIFQLNNYIFPFILLPLLFMRSLRTYKNEIQLCLICTTSLIGVSLINTIPFQQYMAGSFPLLSILLALIIIEGFSVHPIVRSILTATLIFTNLIHVGPLLPIKETLENNSKWFSKSFYMKSTYNTFMREVKLKSVFYQHLLEIRNPYKGPLDKIIVFFKTNGKSGDSCYIDNEHESLAYYTEMKVIHRDEIKLEDVPNWIVLRGDYRHVVEENSPSPIAQNLRKILNKHAYSKIELDAPAIRVNNTYDIQIHRFLAPSSPDKVIIYKLDHPSNNNNT</sequence>
<feature type="transmembrane region" description="Helical" evidence="1">
    <location>
        <begin position="309"/>
        <end position="328"/>
    </location>
</feature>
<dbReference type="EMBL" id="UINC01021217">
    <property type="protein sequence ID" value="SVA88291.1"/>
    <property type="molecule type" value="Genomic_DNA"/>
</dbReference>
<feature type="transmembrane region" description="Helical" evidence="1">
    <location>
        <begin position="188"/>
        <end position="214"/>
    </location>
</feature>
<name>A0A381ZH29_9ZZZZ</name>
<reference evidence="2" key="1">
    <citation type="submission" date="2018-05" db="EMBL/GenBank/DDBJ databases">
        <authorList>
            <person name="Lanie J.A."/>
            <person name="Ng W.-L."/>
            <person name="Kazmierczak K.M."/>
            <person name="Andrzejewski T.M."/>
            <person name="Davidsen T.M."/>
            <person name="Wayne K.J."/>
            <person name="Tettelin H."/>
            <person name="Glass J.I."/>
            <person name="Rusch D."/>
            <person name="Podicherti R."/>
            <person name="Tsui H.-C.T."/>
            <person name="Winkler M.E."/>
        </authorList>
    </citation>
    <scope>NUCLEOTIDE SEQUENCE</scope>
</reference>
<feature type="transmembrane region" description="Helical" evidence="1">
    <location>
        <begin position="20"/>
        <end position="40"/>
    </location>
</feature>
<keyword evidence="1" id="KW-1133">Transmembrane helix</keyword>
<feature type="transmembrane region" description="Helical" evidence="1">
    <location>
        <begin position="226"/>
        <end position="246"/>
    </location>
</feature>
<accession>A0A381ZH29</accession>